<sequence>MDELFQIEEYQTDNGVFQYRRDLLTGLQCRIAPGRTHRGIDPPRASVSDGDLPCVFCPERIFTETPVFSDGTRITIGESVTFPNLYPFGRSHVVTVITASHNPPEVLAGQIEDALYGQIAALSGDGGYASCNWNSLPSAGASMLHPHMQGIADALPTVHAGIAIERSENFFSKTGRMCRDCLVEQEMGGPRHLFGEELPFFAHAVPLGEKEVRAYLPVRTVDELEPWCGLLAEGIGRVLSLYRRAGHYAFNMALFCDAANRPDGGFRAFCSLIARINPGPAAMSDSAFMERMHLEPVVLTLPEDVGNFLQ</sequence>
<proteinExistence type="predicted"/>
<reference evidence="1" key="1">
    <citation type="submission" date="2022-11" db="EMBL/GenBank/DDBJ databases">
        <title>Complete genome sequence of Methanogenium organophilum DSM 3596.</title>
        <authorList>
            <person name="Chen S.-C."/>
            <person name="Lai S.-J."/>
            <person name="You Y.-T."/>
        </authorList>
    </citation>
    <scope>NUCLEOTIDE SEQUENCE</scope>
    <source>
        <strain evidence="1">DSM 3596</strain>
    </source>
</reference>
<dbReference type="GO" id="GO:0016779">
    <property type="term" value="F:nucleotidyltransferase activity"/>
    <property type="evidence" value="ECO:0007669"/>
    <property type="project" value="UniProtKB-KW"/>
</dbReference>
<keyword evidence="2" id="KW-1185">Reference proteome</keyword>
<dbReference type="Proteomes" id="UP001163096">
    <property type="component" value="Chromosome"/>
</dbReference>
<dbReference type="EMBL" id="CP113361">
    <property type="protein sequence ID" value="WAI01900.1"/>
    <property type="molecule type" value="Genomic_DNA"/>
</dbReference>
<accession>A0A9X9T8P9</accession>
<gene>
    <name evidence="1" type="ORF">OU421_03225</name>
</gene>
<dbReference type="AlphaFoldDB" id="A0A9X9T8P9"/>
<name>A0A9X9T8P9_METOG</name>
<dbReference type="KEGG" id="mou:OU421_03225"/>
<dbReference type="GeneID" id="76834081"/>
<dbReference type="RefSeq" id="WP_268187178.1">
    <property type="nucleotide sequence ID" value="NZ_CP113361.1"/>
</dbReference>
<evidence type="ECO:0000313" key="2">
    <source>
        <dbReference type="Proteomes" id="UP001163096"/>
    </source>
</evidence>
<evidence type="ECO:0000313" key="1">
    <source>
        <dbReference type="EMBL" id="WAI01900.1"/>
    </source>
</evidence>
<dbReference type="SUPFAM" id="SSF54197">
    <property type="entry name" value="HIT-like"/>
    <property type="match status" value="1"/>
</dbReference>
<protein>
    <submittedName>
        <fullName evidence="1">Galactose-1-phosphate uridylyltransferase</fullName>
    </submittedName>
</protein>
<dbReference type="InterPro" id="IPR036265">
    <property type="entry name" value="HIT-like_sf"/>
</dbReference>
<organism evidence="1 2">
    <name type="scientific">Methanogenium organophilum</name>
    <dbReference type="NCBI Taxonomy" id="2199"/>
    <lineage>
        <taxon>Archaea</taxon>
        <taxon>Methanobacteriati</taxon>
        <taxon>Methanobacteriota</taxon>
        <taxon>Stenosarchaea group</taxon>
        <taxon>Methanomicrobia</taxon>
        <taxon>Methanomicrobiales</taxon>
        <taxon>Methanomicrobiaceae</taxon>
        <taxon>Methanogenium</taxon>
    </lineage>
</organism>
<keyword evidence="1" id="KW-0808">Transferase</keyword>
<keyword evidence="1" id="KW-0548">Nucleotidyltransferase</keyword>